<evidence type="ECO:0000256" key="1">
    <source>
        <dbReference type="ARBA" id="ARBA00022982"/>
    </source>
</evidence>
<organism evidence="3 4">
    <name type="scientific">Cobetia marina</name>
    <name type="common">Deleya marina</name>
    <dbReference type="NCBI Taxonomy" id="28258"/>
    <lineage>
        <taxon>Bacteria</taxon>
        <taxon>Pseudomonadati</taxon>
        <taxon>Pseudomonadota</taxon>
        <taxon>Gammaproteobacteria</taxon>
        <taxon>Oceanospirillales</taxon>
        <taxon>Halomonadaceae</taxon>
        <taxon>Cobetia</taxon>
    </lineage>
</organism>
<comment type="caution">
    <text evidence="3">The sequence shown here is derived from an EMBL/GenBank/DDBJ whole genome shotgun (WGS) entry which is preliminary data.</text>
</comment>
<keyword evidence="1" id="KW-0249">Electron transport</keyword>
<proteinExistence type="predicted"/>
<dbReference type="InterPro" id="IPR014729">
    <property type="entry name" value="Rossmann-like_a/b/a_fold"/>
</dbReference>
<accession>A0ABU9GC61</accession>
<evidence type="ECO:0000313" key="3">
    <source>
        <dbReference type="EMBL" id="MEL0615671.1"/>
    </source>
</evidence>
<dbReference type="InterPro" id="IPR014730">
    <property type="entry name" value="ETF_a/b_N"/>
</dbReference>
<dbReference type="SUPFAM" id="SSF52402">
    <property type="entry name" value="Adenine nucleotide alpha hydrolases-like"/>
    <property type="match status" value="1"/>
</dbReference>
<protein>
    <submittedName>
        <fullName evidence="3">Electron transfer flavoprotein subunit beta</fullName>
    </submittedName>
</protein>
<dbReference type="Proteomes" id="UP001378242">
    <property type="component" value="Unassembled WGS sequence"/>
</dbReference>
<dbReference type="Pfam" id="PF01012">
    <property type="entry name" value="ETF"/>
    <property type="match status" value="1"/>
</dbReference>
<name>A0ABU9GC61_COBMA</name>
<gene>
    <name evidence="3" type="ORF">V6243_02420</name>
</gene>
<dbReference type="EMBL" id="JBAKAP010000002">
    <property type="protein sequence ID" value="MEL0615671.1"/>
    <property type="molecule type" value="Genomic_DNA"/>
</dbReference>
<reference evidence="3 4" key="1">
    <citation type="submission" date="2024-02" db="EMBL/GenBank/DDBJ databases">
        <title>Bacteria isolated from the canopy kelp, Nereocystis luetkeana.</title>
        <authorList>
            <person name="Pfister C.A."/>
            <person name="Younker I.T."/>
            <person name="Light S.H."/>
        </authorList>
    </citation>
    <scope>NUCLEOTIDE SEQUENCE [LARGE SCALE GENOMIC DNA]</scope>
    <source>
        <strain evidence="3 4">TI.5.07</strain>
    </source>
</reference>
<dbReference type="Gene3D" id="3.40.50.620">
    <property type="entry name" value="HUPs"/>
    <property type="match status" value="1"/>
</dbReference>
<keyword evidence="1" id="KW-0813">Transport</keyword>
<dbReference type="RefSeq" id="WP_341541751.1">
    <property type="nucleotide sequence ID" value="NZ_JBAKAP010000002.1"/>
</dbReference>
<keyword evidence="4" id="KW-1185">Reference proteome</keyword>
<feature type="domain" description="Electron transfer flavoprotein alpha/beta-subunit N-terminal" evidence="2">
    <location>
        <begin position="127"/>
        <end position="231"/>
    </location>
</feature>
<sequence length="309" mass="32250">MKADHSSIAQQASEPLEVVSLVSLGQHPVSGRLRRAEQDARALELCLALERQSAPGAVSLSAWHASGSKIAPGSEQDQALRGYLGMGLESLTLVTPDSLGADPLTAVDSSLKAVDPQAAAADQPVIDVWPLLVTRLKQAAPQLVVCGGQSETGEGSGLLPHLLAESLGWPLVEGIVAIESCDGAHLTALQALPRGQRRRLRVKLPALVSVDAAAPAARQSAFAQARRGELASLASGELAHDAVAETFAIAPARKRPKRLKRIKATSARDRFKAAAAKAEGGSGKRLEGVSAEEGAAEILKLLREEGVLR</sequence>
<evidence type="ECO:0000313" key="4">
    <source>
        <dbReference type="Proteomes" id="UP001378242"/>
    </source>
</evidence>
<evidence type="ECO:0000259" key="2">
    <source>
        <dbReference type="Pfam" id="PF01012"/>
    </source>
</evidence>